<evidence type="ECO:0000313" key="1">
    <source>
        <dbReference type="EMBL" id="NEW08322.1"/>
    </source>
</evidence>
<dbReference type="AlphaFoldDB" id="A0A6G4A1R0"/>
<gene>
    <name evidence="1" type="ORF">GK047_20170</name>
</gene>
<protein>
    <submittedName>
        <fullName evidence="1">Uncharacterized protein</fullName>
    </submittedName>
</protein>
<proteinExistence type="predicted"/>
<name>A0A6G4A1R0_9BACL</name>
<dbReference type="EMBL" id="JAAIKC010000008">
    <property type="protein sequence ID" value="NEW08322.1"/>
    <property type="molecule type" value="Genomic_DNA"/>
</dbReference>
<dbReference type="RefSeq" id="WP_163950883.1">
    <property type="nucleotide sequence ID" value="NZ_JAAIKC010000008.1"/>
</dbReference>
<reference evidence="1" key="1">
    <citation type="submission" date="2020-02" db="EMBL/GenBank/DDBJ databases">
        <authorList>
            <person name="Shen X.-R."/>
            <person name="Zhang Y.-X."/>
        </authorList>
    </citation>
    <scope>NUCLEOTIDE SEQUENCE</scope>
    <source>
        <strain evidence="1">SYP-B3998</strain>
    </source>
</reference>
<sequence>MTFGTASFVYNLKCLWNDNLPKALKLSQLKGNFESEKAKFEAMPQSKSAEDSAKIEAQGKKVKELGLEAGQLQAELIAPDTKKELEDNIRGLKGVLAESDYFKTKVDDPTYGEMYKKGRDKRVLA</sequence>
<comment type="caution">
    <text evidence="1">The sequence shown here is derived from an EMBL/GenBank/DDBJ whole genome shotgun (WGS) entry which is preliminary data.</text>
</comment>
<accession>A0A6G4A1R0</accession>
<organism evidence="1">
    <name type="scientific">Paenibacillus sp. SYP-B3998</name>
    <dbReference type="NCBI Taxonomy" id="2678564"/>
    <lineage>
        <taxon>Bacteria</taxon>
        <taxon>Bacillati</taxon>
        <taxon>Bacillota</taxon>
        <taxon>Bacilli</taxon>
        <taxon>Bacillales</taxon>
        <taxon>Paenibacillaceae</taxon>
        <taxon>Paenibacillus</taxon>
    </lineage>
</organism>